<protein>
    <submittedName>
        <fullName evidence="1">Uncharacterized protein</fullName>
    </submittedName>
</protein>
<gene>
    <name evidence="1" type="ORF">BDZ85DRAFT_270291</name>
</gene>
<sequence length="207" mass="23433">MIAIRLSRFEKDTVDVLLNQEADDMQVNDSGKSLGGQGYHRQPRTWGMKSDRWSPCRCCCKYESRHNSSILSVSILSFIIRRLVKKSIEEASQPRSMIDIRADALSTTRSQTFPLLKGCVRATRAVTRMRRRMALLSFDLRACSMHLEARTGLSWPGMRGVCLCNKLLSLRLIAGLNVELSSQRYGDLKVWLSGPRRIAARQQGTVT</sequence>
<dbReference type="AlphaFoldDB" id="A0A6A6FYK1"/>
<dbReference type="EMBL" id="ML992543">
    <property type="protein sequence ID" value="KAF2218473.1"/>
    <property type="molecule type" value="Genomic_DNA"/>
</dbReference>
<keyword evidence="2" id="KW-1185">Reference proteome</keyword>
<accession>A0A6A6FYK1</accession>
<evidence type="ECO:0000313" key="1">
    <source>
        <dbReference type="EMBL" id="KAF2218473.1"/>
    </source>
</evidence>
<dbReference type="Proteomes" id="UP000799538">
    <property type="component" value="Unassembled WGS sequence"/>
</dbReference>
<name>A0A6A6FYK1_9PEZI</name>
<proteinExistence type="predicted"/>
<organism evidence="1 2">
    <name type="scientific">Elsinoe ampelina</name>
    <dbReference type="NCBI Taxonomy" id="302913"/>
    <lineage>
        <taxon>Eukaryota</taxon>
        <taxon>Fungi</taxon>
        <taxon>Dikarya</taxon>
        <taxon>Ascomycota</taxon>
        <taxon>Pezizomycotina</taxon>
        <taxon>Dothideomycetes</taxon>
        <taxon>Dothideomycetidae</taxon>
        <taxon>Myriangiales</taxon>
        <taxon>Elsinoaceae</taxon>
        <taxon>Elsinoe</taxon>
    </lineage>
</organism>
<evidence type="ECO:0000313" key="2">
    <source>
        <dbReference type="Proteomes" id="UP000799538"/>
    </source>
</evidence>
<reference evidence="2" key="1">
    <citation type="journal article" date="2020" name="Stud. Mycol.">
        <title>101 Dothideomycetes genomes: A test case for predicting lifestyles and emergence of pathogens.</title>
        <authorList>
            <person name="Haridas S."/>
            <person name="Albert R."/>
            <person name="Binder M."/>
            <person name="Bloem J."/>
            <person name="LaButti K."/>
            <person name="Salamov A."/>
            <person name="Andreopoulos B."/>
            <person name="Baker S."/>
            <person name="Barry K."/>
            <person name="Bills G."/>
            <person name="Bluhm B."/>
            <person name="Cannon C."/>
            <person name="Castanera R."/>
            <person name="Culley D."/>
            <person name="Daum C."/>
            <person name="Ezra D."/>
            <person name="Gonzalez J."/>
            <person name="Henrissat B."/>
            <person name="Kuo A."/>
            <person name="Liang C."/>
            <person name="Lipzen A."/>
            <person name="Lutzoni F."/>
            <person name="Magnuson J."/>
            <person name="Mondo S."/>
            <person name="Nolan M."/>
            <person name="Ohm R."/>
            <person name="Pangilinan J."/>
            <person name="Park H.-J."/>
            <person name="Ramirez L."/>
            <person name="Alfaro M."/>
            <person name="Sun H."/>
            <person name="Tritt A."/>
            <person name="Yoshinaga Y."/>
            <person name="Zwiers L.-H."/>
            <person name="Turgeon B."/>
            <person name="Goodwin S."/>
            <person name="Spatafora J."/>
            <person name="Crous P."/>
            <person name="Grigoriev I."/>
        </authorList>
    </citation>
    <scope>NUCLEOTIDE SEQUENCE [LARGE SCALE GENOMIC DNA]</scope>
    <source>
        <strain evidence="2">CECT 20119</strain>
    </source>
</reference>